<dbReference type="Proteomes" id="UP001281761">
    <property type="component" value="Unassembled WGS sequence"/>
</dbReference>
<keyword evidence="3" id="KW-1185">Reference proteome</keyword>
<comment type="caution">
    <text evidence="2">The sequence shown here is derived from an EMBL/GenBank/DDBJ whole genome shotgun (WGS) entry which is preliminary data.</text>
</comment>
<feature type="compositionally biased region" description="Polar residues" evidence="1">
    <location>
        <begin position="37"/>
        <end position="54"/>
    </location>
</feature>
<reference evidence="2 3" key="1">
    <citation type="journal article" date="2022" name="bioRxiv">
        <title>Genomics of Preaxostyla Flagellates Illuminates Evolutionary Transitions and the Path Towards Mitochondrial Loss.</title>
        <authorList>
            <person name="Novak L.V.F."/>
            <person name="Treitli S.C."/>
            <person name="Pyrih J."/>
            <person name="Halakuc P."/>
            <person name="Pipaliya S.V."/>
            <person name="Vacek V."/>
            <person name="Brzon O."/>
            <person name="Soukal P."/>
            <person name="Eme L."/>
            <person name="Dacks J.B."/>
            <person name="Karnkowska A."/>
            <person name="Elias M."/>
            <person name="Hampl V."/>
        </authorList>
    </citation>
    <scope>NUCLEOTIDE SEQUENCE [LARGE SCALE GENOMIC DNA]</scope>
    <source>
        <strain evidence="2">NAU3</strain>
        <tissue evidence="2">Gut</tissue>
    </source>
</reference>
<accession>A0ABQ9WTC0</accession>
<gene>
    <name evidence="2" type="ORF">BLNAU_23430</name>
</gene>
<proteinExistence type="predicted"/>
<feature type="compositionally biased region" description="Polar residues" evidence="1">
    <location>
        <begin position="90"/>
        <end position="107"/>
    </location>
</feature>
<evidence type="ECO:0000313" key="2">
    <source>
        <dbReference type="EMBL" id="KAK2941666.1"/>
    </source>
</evidence>
<name>A0ABQ9WTC0_9EUKA</name>
<feature type="region of interest" description="Disordered" evidence="1">
    <location>
        <begin position="1"/>
        <end position="118"/>
    </location>
</feature>
<protein>
    <submittedName>
        <fullName evidence="2">Uncharacterized protein</fullName>
    </submittedName>
</protein>
<evidence type="ECO:0000313" key="3">
    <source>
        <dbReference type="Proteomes" id="UP001281761"/>
    </source>
</evidence>
<feature type="compositionally biased region" description="Polar residues" evidence="1">
    <location>
        <begin position="61"/>
        <end position="82"/>
    </location>
</feature>
<evidence type="ECO:0000256" key="1">
    <source>
        <dbReference type="SAM" id="MobiDB-lite"/>
    </source>
</evidence>
<organism evidence="2 3">
    <name type="scientific">Blattamonas nauphoetae</name>
    <dbReference type="NCBI Taxonomy" id="2049346"/>
    <lineage>
        <taxon>Eukaryota</taxon>
        <taxon>Metamonada</taxon>
        <taxon>Preaxostyla</taxon>
        <taxon>Oxymonadida</taxon>
        <taxon>Blattamonas</taxon>
    </lineage>
</organism>
<sequence>MKEESSVESASTTADRRNIRIHKHSNSSPLQFRMDYPTQTAPQQIPSQLHNNCSPLLFNMSKGSPTEQLSPLLQHNFTANSGTPTPTPTFSPLATNPFMNLVHSTRTNTHHPDTDKYLSLNNLNETTESLSQ</sequence>
<dbReference type="EMBL" id="JARBJD010000478">
    <property type="protein sequence ID" value="KAK2941666.1"/>
    <property type="molecule type" value="Genomic_DNA"/>
</dbReference>